<protein>
    <recommendedName>
        <fullName evidence="4">GGDEF domain-containing protein</fullName>
    </recommendedName>
</protein>
<evidence type="ECO:0000313" key="3">
    <source>
        <dbReference type="Proteomes" id="UP000251002"/>
    </source>
</evidence>
<keyword evidence="3" id="KW-1185">Reference proteome</keyword>
<name>A0A365KQY9_9BACL</name>
<feature type="transmembrane region" description="Helical" evidence="1">
    <location>
        <begin position="84"/>
        <end position="104"/>
    </location>
</feature>
<evidence type="ECO:0000256" key="1">
    <source>
        <dbReference type="SAM" id="Phobius"/>
    </source>
</evidence>
<keyword evidence="1" id="KW-0812">Transmembrane</keyword>
<proteinExistence type="predicted"/>
<keyword evidence="1" id="KW-1133">Transmembrane helix</keyword>
<feature type="transmembrane region" description="Helical" evidence="1">
    <location>
        <begin position="51"/>
        <end position="72"/>
    </location>
</feature>
<evidence type="ECO:0008006" key="4">
    <source>
        <dbReference type="Google" id="ProtNLM"/>
    </source>
</evidence>
<comment type="caution">
    <text evidence="2">The sequence shown here is derived from an EMBL/GenBank/DDBJ whole genome shotgun (WGS) entry which is preliminary data.</text>
</comment>
<dbReference type="EMBL" id="QLZR01000006">
    <property type="protein sequence ID" value="RAZ75539.1"/>
    <property type="molecule type" value="Genomic_DNA"/>
</dbReference>
<reference evidence="2 3" key="1">
    <citation type="submission" date="2018-06" db="EMBL/GenBank/DDBJ databases">
        <title>The draft genome sequences of strains SCU63 and S1.</title>
        <authorList>
            <person name="Gan L."/>
        </authorList>
    </citation>
    <scope>NUCLEOTIDE SEQUENCE [LARGE SCALE GENOMIC DNA]</scope>
    <source>
        <strain evidence="2 3">SCU63</strain>
    </source>
</reference>
<sequence length="253" mass="29074">MKKNFVLATLLLGILLNGWAIAFLELPFYQTVLVLAAISILVMTAVQERFIFLYAITVALSYGVFLTIYAFVNQQSSQMQLQYMYGHLLLTSSLLLYWILMNVIKKIGYENNDLKHEVRLLQKYKGVTKLLTLPEFHEQAQWLLKSKERNKEEAWFVKISITSPNNRVKVNLQEEMERLALQSIRQKFDLATGDMGAIYLLLKNTHSEGVQIVLDRFREKVQTEINLSDSPYATAIEQVTDVEHLAGLMGKPL</sequence>
<evidence type="ECO:0000313" key="2">
    <source>
        <dbReference type="EMBL" id="RAZ75539.1"/>
    </source>
</evidence>
<accession>A0A365KQY9</accession>
<feature type="transmembrane region" description="Helical" evidence="1">
    <location>
        <begin position="30"/>
        <end position="46"/>
    </location>
</feature>
<dbReference type="RefSeq" id="WP_112224348.1">
    <property type="nucleotide sequence ID" value="NZ_CP047673.1"/>
</dbReference>
<keyword evidence="1" id="KW-0472">Membrane</keyword>
<dbReference type="Proteomes" id="UP000251002">
    <property type="component" value="Unassembled WGS sequence"/>
</dbReference>
<gene>
    <name evidence="2" type="ORF">DP120_14340</name>
</gene>
<dbReference type="AlphaFoldDB" id="A0A365KQY9"/>
<organism evidence="2 3">
    <name type="scientific">Planococcus halotolerans</name>
    <dbReference type="NCBI Taxonomy" id="2233542"/>
    <lineage>
        <taxon>Bacteria</taxon>
        <taxon>Bacillati</taxon>
        <taxon>Bacillota</taxon>
        <taxon>Bacilli</taxon>
        <taxon>Bacillales</taxon>
        <taxon>Caryophanaceae</taxon>
        <taxon>Planococcus</taxon>
    </lineage>
</organism>